<comment type="subcellular location">
    <subcellularLocation>
        <location evidence="2">Cell membrane</location>
        <topology evidence="2">Single-pass type II membrane protein</topology>
    </subcellularLocation>
    <subcellularLocation>
        <location evidence="6">Membrane</location>
        <topology evidence="6">Single-pass type II membrane protein</topology>
    </subcellularLocation>
</comment>
<dbReference type="GO" id="GO:0006465">
    <property type="term" value="P:signal peptide processing"/>
    <property type="evidence" value="ECO:0007669"/>
    <property type="project" value="InterPro"/>
</dbReference>
<feature type="domain" description="Peptidase S26" evidence="7">
    <location>
        <begin position="1"/>
        <end position="83"/>
    </location>
</feature>
<keyword evidence="6" id="KW-0645">Protease</keyword>
<name>A0A9E2NVY6_9LACO</name>
<dbReference type="PANTHER" id="PTHR43390">
    <property type="entry name" value="SIGNAL PEPTIDASE I"/>
    <property type="match status" value="1"/>
</dbReference>
<evidence type="ECO:0000256" key="2">
    <source>
        <dbReference type="ARBA" id="ARBA00004401"/>
    </source>
</evidence>
<evidence type="ECO:0000259" key="7">
    <source>
        <dbReference type="Pfam" id="PF10502"/>
    </source>
</evidence>
<evidence type="ECO:0000256" key="4">
    <source>
        <dbReference type="ARBA" id="ARBA00013208"/>
    </source>
</evidence>
<evidence type="ECO:0000256" key="1">
    <source>
        <dbReference type="ARBA" id="ARBA00000677"/>
    </source>
</evidence>
<evidence type="ECO:0000256" key="6">
    <source>
        <dbReference type="RuleBase" id="RU362042"/>
    </source>
</evidence>
<gene>
    <name evidence="8" type="primary">lepB</name>
    <name evidence="8" type="ORF">H9806_07340</name>
</gene>
<dbReference type="InterPro" id="IPR019533">
    <property type="entry name" value="Peptidase_S26"/>
</dbReference>
<dbReference type="PROSITE" id="PS00761">
    <property type="entry name" value="SPASE_I_3"/>
    <property type="match status" value="1"/>
</dbReference>
<dbReference type="AlphaFoldDB" id="A0A9E2NVY6"/>
<dbReference type="EC" id="3.4.21.89" evidence="4 6"/>
<dbReference type="EMBL" id="JAHLFT010000093">
    <property type="protein sequence ID" value="MBU3828919.1"/>
    <property type="molecule type" value="Genomic_DNA"/>
</dbReference>
<dbReference type="GO" id="GO:0005886">
    <property type="term" value="C:plasma membrane"/>
    <property type="evidence" value="ECO:0007669"/>
    <property type="project" value="UniProtKB-SubCell"/>
</dbReference>
<dbReference type="GO" id="GO:0009003">
    <property type="term" value="F:signal peptidase activity"/>
    <property type="evidence" value="ECO:0007669"/>
    <property type="project" value="UniProtKB-EC"/>
</dbReference>
<dbReference type="Gene3D" id="2.10.109.10">
    <property type="entry name" value="Umud Fragment, subunit A"/>
    <property type="match status" value="1"/>
</dbReference>
<comment type="similarity">
    <text evidence="3 6">Belongs to the peptidase S26 family.</text>
</comment>
<evidence type="ECO:0000313" key="9">
    <source>
        <dbReference type="Proteomes" id="UP000823844"/>
    </source>
</evidence>
<reference evidence="8" key="1">
    <citation type="journal article" date="2021" name="PeerJ">
        <title>Extensive microbial diversity within the chicken gut microbiome revealed by metagenomics and culture.</title>
        <authorList>
            <person name="Gilroy R."/>
            <person name="Ravi A."/>
            <person name="Getino M."/>
            <person name="Pursley I."/>
            <person name="Horton D.L."/>
            <person name="Alikhan N.F."/>
            <person name="Baker D."/>
            <person name="Gharbi K."/>
            <person name="Hall N."/>
            <person name="Watson M."/>
            <person name="Adriaenssens E.M."/>
            <person name="Foster-Nyarko E."/>
            <person name="Jarju S."/>
            <person name="Secka A."/>
            <person name="Antonio M."/>
            <person name="Oren A."/>
            <person name="Chaudhuri R.R."/>
            <person name="La Ragione R."/>
            <person name="Hildebrand F."/>
            <person name="Pallen M.J."/>
        </authorList>
    </citation>
    <scope>NUCLEOTIDE SEQUENCE</scope>
    <source>
        <strain evidence="8">F6-686</strain>
    </source>
</reference>
<dbReference type="NCBIfam" id="TIGR02227">
    <property type="entry name" value="sigpep_I_bact"/>
    <property type="match status" value="1"/>
</dbReference>
<dbReference type="InterPro" id="IPR036286">
    <property type="entry name" value="LexA/Signal_pep-like_sf"/>
</dbReference>
<dbReference type="Proteomes" id="UP000823844">
    <property type="component" value="Unassembled WGS sequence"/>
</dbReference>
<dbReference type="GO" id="GO:0004252">
    <property type="term" value="F:serine-type endopeptidase activity"/>
    <property type="evidence" value="ECO:0007669"/>
    <property type="project" value="InterPro"/>
</dbReference>
<dbReference type="InterPro" id="IPR000223">
    <property type="entry name" value="Pept_S26A_signal_pept_1"/>
</dbReference>
<dbReference type="PANTHER" id="PTHR43390:SF1">
    <property type="entry name" value="CHLOROPLAST PROCESSING PEPTIDASE"/>
    <property type="match status" value="1"/>
</dbReference>
<keyword evidence="5 6" id="KW-0378">Hydrolase</keyword>
<protein>
    <recommendedName>
        <fullName evidence="4 6">Signal peptidase I</fullName>
        <ecNumber evidence="4 6">3.4.21.89</ecNumber>
    </recommendedName>
</protein>
<proteinExistence type="inferred from homology"/>
<dbReference type="SUPFAM" id="SSF51306">
    <property type="entry name" value="LexA/Signal peptidase"/>
    <property type="match status" value="1"/>
</dbReference>
<feature type="non-terminal residue" evidence="8">
    <location>
        <position position="1"/>
    </location>
</feature>
<organism evidence="8 9">
    <name type="scientific">Candidatus Lactobacillus pullistercoris</name>
    <dbReference type="NCBI Taxonomy" id="2838636"/>
    <lineage>
        <taxon>Bacteria</taxon>
        <taxon>Bacillati</taxon>
        <taxon>Bacillota</taxon>
        <taxon>Bacilli</taxon>
        <taxon>Lactobacillales</taxon>
        <taxon>Lactobacillaceae</taxon>
        <taxon>Lactobacillus</taxon>
    </lineage>
</organism>
<dbReference type="InterPro" id="IPR019758">
    <property type="entry name" value="Pept_S26A_signal_pept_1_CS"/>
</dbReference>
<reference evidence="8" key="2">
    <citation type="submission" date="2021-04" db="EMBL/GenBank/DDBJ databases">
        <authorList>
            <person name="Gilroy R."/>
        </authorList>
    </citation>
    <scope>NUCLEOTIDE SEQUENCE</scope>
    <source>
        <strain evidence="8">F6-686</strain>
    </source>
</reference>
<sequence length="91" mass="11017">KNDVMYINGKAIKEPYLTEYKKKLSKGQLYTNNFSLEQLYHVKRVPKDCYFVMGDHRNISKDSRMIGFIKRQDIIGEVKLRYFPFNQINWY</sequence>
<dbReference type="CDD" id="cd06530">
    <property type="entry name" value="S26_SPase_I"/>
    <property type="match status" value="1"/>
</dbReference>
<comment type="catalytic activity">
    <reaction evidence="1 6">
        <text>Cleavage of hydrophobic, N-terminal signal or leader sequences from secreted and periplasmic proteins.</text>
        <dbReference type="EC" id="3.4.21.89"/>
    </reaction>
</comment>
<evidence type="ECO:0000256" key="3">
    <source>
        <dbReference type="ARBA" id="ARBA00009370"/>
    </source>
</evidence>
<accession>A0A9E2NVY6</accession>
<evidence type="ECO:0000256" key="5">
    <source>
        <dbReference type="ARBA" id="ARBA00022801"/>
    </source>
</evidence>
<dbReference type="Pfam" id="PF10502">
    <property type="entry name" value="Peptidase_S26"/>
    <property type="match status" value="1"/>
</dbReference>
<evidence type="ECO:0000313" key="8">
    <source>
        <dbReference type="EMBL" id="MBU3828919.1"/>
    </source>
</evidence>
<comment type="caution">
    <text evidence="8">The sequence shown here is derived from an EMBL/GenBank/DDBJ whole genome shotgun (WGS) entry which is preliminary data.</text>
</comment>